<feature type="binding site" evidence="4">
    <location>
        <position position="30"/>
    </location>
    <ligand>
        <name>Mg(2+)</name>
        <dbReference type="ChEBI" id="CHEBI:18420"/>
    </ligand>
</feature>
<dbReference type="InterPro" id="IPR027417">
    <property type="entry name" value="P-loop_NTPase"/>
</dbReference>
<evidence type="ECO:0000313" key="7">
    <source>
        <dbReference type="Proteomes" id="UP000740883"/>
    </source>
</evidence>
<keyword evidence="7" id="KW-1185">Reference proteome</keyword>
<dbReference type="GO" id="GO:0005525">
    <property type="term" value="F:GTP binding"/>
    <property type="evidence" value="ECO:0007669"/>
    <property type="project" value="UniProtKB-KW"/>
</dbReference>
<keyword evidence="1 3" id="KW-0547">Nucleotide-binding</keyword>
<dbReference type="SMART" id="SM00177">
    <property type="entry name" value="ARF"/>
    <property type="match status" value="1"/>
</dbReference>
<reference evidence="6 7" key="1">
    <citation type="journal article" date="2020" name="Genome Biol. Evol.">
        <title>Comparative genomics of strictly vertically transmitted, feminizing microsporidia endosymbionts of amphipod crustaceans.</title>
        <authorList>
            <person name="Cormier A."/>
            <person name="Chebbi M.A."/>
            <person name="Giraud I."/>
            <person name="Wattier R."/>
            <person name="Teixeira M."/>
            <person name="Gilbert C."/>
            <person name="Rigaud T."/>
            <person name="Cordaux R."/>
        </authorList>
    </citation>
    <scope>NUCLEOTIDE SEQUENCE [LARGE SCALE GENOMIC DNA]</scope>
    <source>
        <strain evidence="6 7">Ou3-Ou53</strain>
    </source>
</reference>
<feature type="binding site" evidence="3">
    <location>
        <begin position="23"/>
        <end position="30"/>
    </location>
    <ligand>
        <name>GTP</name>
        <dbReference type="ChEBI" id="CHEBI:37565"/>
    </ligand>
</feature>
<dbReference type="EMBL" id="SBJO01000106">
    <property type="protein sequence ID" value="KAF9763055.1"/>
    <property type="molecule type" value="Genomic_DNA"/>
</dbReference>
<protein>
    <submittedName>
        <fullName evidence="6">ADP-ribosylation factor-like protein 3</fullName>
    </submittedName>
</protein>
<dbReference type="PANTHER" id="PTHR45697">
    <property type="entry name" value="ADP-RIBOSYLATION FACTOR-LIKE PROTEIN 2-RELATED"/>
    <property type="match status" value="1"/>
</dbReference>
<organism evidence="6 7">
    <name type="scientific">Nosema granulosis</name>
    <dbReference type="NCBI Taxonomy" id="83296"/>
    <lineage>
        <taxon>Eukaryota</taxon>
        <taxon>Fungi</taxon>
        <taxon>Fungi incertae sedis</taxon>
        <taxon>Microsporidia</taxon>
        <taxon>Nosematidae</taxon>
        <taxon>Nosema</taxon>
    </lineage>
</organism>
<dbReference type="Pfam" id="PF00025">
    <property type="entry name" value="Arf"/>
    <property type="match status" value="1"/>
</dbReference>
<evidence type="ECO:0000313" key="6">
    <source>
        <dbReference type="EMBL" id="KAF9763055.1"/>
    </source>
</evidence>
<evidence type="ECO:0000256" key="3">
    <source>
        <dbReference type="PIRSR" id="PIRSR606689-1"/>
    </source>
</evidence>
<gene>
    <name evidence="6" type="primary">ARL3</name>
    <name evidence="6" type="ORF">NGRA_1545</name>
</gene>
<dbReference type="InterPro" id="IPR005225">
    <property type="entry name" value="Small_GTP-bd"/>
</dbReference>
<dbReference type="Proteomes" id="UP000740883">
    <property type="component" value="Unassembled WGS sequence"/>
</dbReference>
<dbReference type="NCBIfam" id="TIGR00231">
    <property type="entry name" value="small_GTP"/>
    <property type="match status" value="1"/>
</dbReference>
<dbReference type="InterPro" id="IPR044612">
    <property type="entry name" value="ARL2/3"/>
</dbReference>
<evidence type="ECO:0000256" key="4">
    <source>
        <dbReference type="PIRSR" id="PIRSR606689-2"/>
    </source>
</evidence>
<keyword evidence="2 3" id="KW-0342">GTP-binding</keyword>
<comment type="similarity">
    <text evidence="5">Belongs to the small GTPase superfamily. Arf family.</text>
</comment>
<dbReference type="PRINTS" id="PR00328">
    <property type="entry name" value="SAR1GTPBP"/>
</dbReference>
<dbReference type="PROSITE" id="PS51417">
    <property type="entry name" value="ARF"/>
    <property type="match status" value="1"/>
</dbReference>
<sequence>MTFSRIIKEIKLKSKEIKIVVVGLDNAGKTTIIHKIFNKPIEHISPTFGYQTSLCIYKDTTVQILDIGGQSLFREYWDSYFEKADGIIYVYDLSSKEMDIQYLSDIINTTDIPILIFGNKVDLVEVEDVNCEESRIKHLRCSGTKGINLEKGMDWLVRECRRRLASK</sequence>
<evidence type="ECO:0000256" key="2">
    <source>
        <dbReference type="ARBA" id="ARBA00023134"/>
    </source>
</evidence>
<dbReference type="SMART" id="SM00173">
    <property type="entry name" value="RAS"/>
    <property type="match status" value="1"/>
</dbReference>
<feature type="binding site" evidence="3">
    <location>
        <begin position="119"/>
        <end position="122"/>
    </location>
    <ligand>
        <name>GTP</name>
        <dbReference type="ChEBI" id="CHEBI:37565"/>
    </ligand>
</feature>
<dbReference type="GO" id="GO:0046872">
    <property type="term" value="F:metal ion binding"/>
    <property type="evidence" value="ECO:0007669"/>
    <property type="project" value="UniProtKB-KW"/>
</dbReference>
<dbReference type="GO" id="GO:0003924">
    <property type="term" value="F:GTPase activity"/>
    <property type="evidence" value="ECO:0007669"/>
    <property type="project" value="InterPro"/>
</dbReference>
<name>A0A9P6H1K3_9MICR</name>
<keyword evidence="4" id="KW-0479">Metal-binding</keyword>
<dbReference type="SUPFAM" id="SSF52540">
    <property type="entry name" value="P-loop containing nucleoside triphosphate hydrolases"/>
    <property type="match status" value="1"/>
</dbReference>
<dbReference type="Gene3D" id="3.40.50.300">
    <property type="entry name" value="P-loop containing nucleotide triphosphate hydrolases"/>
    <property type="match status" value="1"/>
</dbReference>
<evidence type="ECO:0000256" key="5">
    <source>
        <dbReference type="RuleBase" id="RU003925"/>
    </source>
</evidence>
<keyword evidence="4" id="KW-0460">Magnesium</keyword>
<dbReference type="OrthoDB" id="2011769at2759"/>
<comment type="caution">
    <text evidence="6">The sequence shown here is derived from an EMBL/GenBank/DDBJ whole genome shotgun (WGS) entry which is preliminary data.</text>
</comment>
<feature type="binding site" evidence="3">
    <location>
        <position position="69"/>
    </location>
    <ligand>
        <name>GTP</name>
        <dbReference type="ChEBI" id="CHEBI:37565"/>
    </ligand>
</feature>
<dbReference type="SMART" id="SM00175">
    <property type="entry name" value="RAB"/>
    <property type="match status" value="1"/>
</dbReference>
<proteinExistence type="inferred from homology"/>
<dbReference type="SMART" id="SM00178">
    <property type="entry name" value="SAR"/>
    <property type="match status" value="1"/>
</dbReference>
<evidence type="ECO:0000256" key="1">
    <source>
        <dbReference type="ARBA" id="ARBA00022741"/>
    </source>
</evidence>
<dbReference type="AlphaFoldDB" id="A0A9P6H1K3"/>
<feature type="binding site" evidence="4">
    <location>
        <position position="47"/>
    </location>
    <ligand>
        <name>Mg(2+)</name>
        <dbReference type="ChEBI" id="CHEBI:18420"/>
    </ligand>
</feature>
<accession>A0A9P6H1K3</accession>
<dbReference type="InterPro" id="IPR006689">
    <property type="entry name" value="Small_GTPase_ARF/SAR"/>
</dbReference>